<dbReference type="RefSeq" id="WP_332079867.1">
    <property type="nucleotide sequence ID" value="NZ_JAZHYN010000001.1"/>
</dbReference>
<sequence>MKTDKIFIAAALLASGSAQSASLEAVQGEVWVGREKGYSIVQGAAELSPGDRVKVGRKGFARLVYPDGCNVSLKENSLAAVAQHSPCSFRAQADGSTQGDNPATGDGGFNPGLLAFGAGLAGAAAGGAVAATSSSNQGSGNQELFLLLVPRPASP</sequence>
<protein>
    <submittedName>
        <fullName evidence="2">Uncharacterized protein</fullName>
    </submittedName>
</protein>
<feature type="chain" id="PRO_5045884325" evidence="1">
    <location>
        <begin position="21"/>
        <end position="155"/>
    </location>
</feature>
<keyword evidence="1" id="KW-0732">Signal</keyword>
<organism evidence="2 3">
    <name type="scientific">Methylocystis borbori</name>
    <dbReference type="NCBI Taxonomy" id="3118750"/>
    <lineage>
        <taxon>Bacteria</taxon>
        <taxon>Pseudomonadati</taxon>
        <taxon>Pseudomonadota</taxon>
        <taxon>Alphaproteobacteria</taxon>
        <taxon>Hyphomicrobiales</taxon>
        <taxon>Methylocystaceae</taxon>
        <taxon>Methylocystis</taxon>
    </lineage>
</organism>
<keyword evidence="3" id="KW-1185">Reference proteome</keyword>
<comment type="caution">
    <text evidence="2">The sequence shown here is derived from an EMBL/GenBank/DDBJ whole genome shotgun (WGS) entry which is preliminary data.</text>
</comment>
<evidence type="ECO:0000256" key="1">
    <source>
        <dbReference type="SAM" id="SignalP"/>
    </source>
</evidence>
<feature type="signal peptide" evidence="1">
    <location>
        <begin position="1"/>
        <end position="20"/>
    </location>
</feature>
<reference evidence="2 3" key="1">
    <citation type="submission" date="2024-02" db="EMBL/GenBank/DDBJ databases">
        <authorList>
            <person name="Grouzdev D."/>
        </authorList>
    </citation>
    <scope>NUCLEOTIDE SEQUENCE [LARGE SCALE GENOMIC DNA]</scope>
    <source>
        <strain evidence="2 3">9N</strain>
    </source>
</reference>
<accession>A0ABU7XC65</accession>
<dbReference type="EMBL" id="JAZHYN010000001">
    <property type="protein sequence ID" value="MEF3364982.1"/>
    <property type="molecule type" value="Genomic_DNA"/>
</dbReference>
<dbReference type="Proteomes" id="UP001350748">
    <property type="component" value="Unassembled WGS sequence"/>
</dbReference>
<proteinExistence type="predicted"/>
<evidence type="ECO:0000313" key="2">
    <source>
        <dbReference type="EMBL" id="MEF3364982.1"/>
    </source>
</evidence>
<name>A0ABU7XC65_9HYPH</name>
<gene>
    <name evidence="2" type="ORF">V3H18_00375</name>
</gene>
<evidence type="ECO:0000313" key="3">
    <source>
        <dbReference type="Proteomes" id="UP001350748"/>
    </source>
</evidence>